<reference evidence="3 4" key="1">
    <citation type="submission" date="2018-11" db="EMBL/GenBank/DDBJ databases">
        <title>Genomes From Bacteria Associated with the Canine Oral Cavity: a Test Case for Automated Genome-Based Taxonomic Assignment.</title>
        <authorList>
            <person name="Coil D.A."/>
            <person name="Jospin G."/>
            <person name="Darling A.E."/>
            <person name="Wallis C."/>
            <person name="Davis I.J."/>
            <person name="Harris S."/>
            <person name="Eisen J.A."/>
            <person name="Holcombe L.J."/>
            <person name="O'Flynn C."/>
        </authorList>
    </citation>
    <scope>NUCLEOTIDE SEQUENCE [LARGE SCALE GENOMIC DNA]</scope>
    <source>
        <strain evidence="3 4">OH770</strain>
    </source>
</reference>
<keyword evidence="2" id="KW-0812">Transmembrane</keyword>
<keyword evidence="4" id="KW-1185">Reference proteome</keyword>
<dbReference type="Proteomes" id="UP000280444">
    <property type="component" value="Unassembled WGS sequence"/>
</dbReference>
<sequence length="174" mass="18126">MTSPRMTSPSPGSPLPAEEMPYAQPGAPVFQGTSGAAVSAASVTADSAGAGVQDRFAEGAHLGQQIQKNAPAVAFEEGFTADPARVFAGPGYNFPPTPTNRPSQFALWISVIAVFFPFALVASVGAGVWGVIHAHLNYGVGRRQSVAALVISALSFLWWLFVWAAWAGILPDSL</sequence>
<evidence type="ECO:0000313" key="4">
    <source>
        <dbReference type="Proteomes" id="UP000280444"/>
    </source>
</evidence>
<name>A0A3P1SCL5_9ACTO</name>
<accession>A0A3P1SCL5</accession>
<dbReference type="EMBL" id="RQZF01000007">
    <property type="protein sequence ID" value="RRC95023.1"/>
    <property type="molecule type" value="Genomic_DNA"/>
</dbReference>
<comment type="caution">
    <text evidence="3">The sequence shown here is derived from an EMBL/GenBank/DDBJ whole genome shotgun (WGS) entry which is preliminary data.</text>
</comment>
<protein>
    <recommendedName>
        <fullName evidence="5">DUF4190 domain-containing protein</fullName>
    </recommendedName>
</protein>
<evidence type="ECO:0008006" key="5">
    <source>
        <dbReference type="Google" id="ProtNLM"/>
    </source>
</evidence>
<feature type="region of interest" description="Disordered" evidence="1">
    <location>
        <begin position="1"/>
        <end position="28"/>
    </location>
</feature>
<dbReference type="RefSeq" id="WP_124870817.1">
    <property type="nucleotide sequence ID" value="NZ_RQZF01000007.1"/>
</dbReference>
<dbReference type="AlphaFoldDB" id="A0A3P1SCL5"/>
<evidence type="ECO:0000256" key="1">
    <source>
        <dbReference type="SAM" id="MobiDB-lite"/>
    </source>
</evidence>
<evidence type="ECO:0000256" key="2">
    <source>
        <dbReference type="SAM" id="Phobius"/>
    </source>
</evidence>
<feature type="compositionally biased region" description="Polar residues" evidence="1">
    <location>
        <begin position="1"/>
        <end position="10"/>
    </location>
</feature>
<evidence type="ECO:0000313" key="3">
    <source>
        <dbReference type="EMBL" id="RRC95023.1"/>
    </source>
</evidence>
<proteinExistence type="predicted"/>
<feature type="transmembrane region" description="Helical" evidence="2">
    <location>
        <begin position="146"/>
        <end position="169"/>
    </location>
</feature>
<keyword evidence="2" id="KW-0472">Membrane</keyword>
<organism evidence="3 4">
    <name type="scientific">Schaalia canis</name>
    <dbReference type="NCBI Taxonomy" id="100469"/>
    <lineage>
        <taxon>Bacteria</taxon>
        <taxon>Bacillati</taxon>
        <taxon>Actinomycetota</taxon>
        <taxon>Actinomycetes</taxon>
        <taxon>Actinomycetales</taxon>
        <taxon>Actinomycetaceae</taxon>
        <taxon>Schaalia</taxon>
    </lineage>
</organism>
<keyword evidence="2" id="KW-1133">Transmembrane helix</keyword>
<gene>
    <name evidence="3" type="ORF">EII11_07235</name>
</gene>
<feature type="transmembrane region" description="Helical" evidence="2">
    <location>
        <begin position="105"/>
        <end position="134"/>
    </location>
</feature>
<dbReference type="OrthoDB" id="3260983at2"/>